<sequence>MLAGLLIGSVVGLALGMTVHRRPRARTLTINACGLILTVPSLAMYALLLALLGTIGTVPVVVALALYSLLPIVRNTITGLTGVDAAVVEAAQGVGMGRWRRLVSIELPLAWPVVVTGVRVSAVLLVGVAALGPIIGGPGLGELIFSGLRVISSPNAVNLALMGTLGVVLVGMLLDGAFLVLTRVTTSRGIR</sequence>
<keyword evidence="3 6" id="KW-0812">Transmembrane</keyword>
<organism evidence="8 9">
    <name type="scientific">Pseudonocardia alaniniphila</name>
    <dbReference type="NCBI Taxonomy" id="75291"/>
    <lineage>
        <taxon>Bacteria</taxon>
        <taxon>Bacillati</taxon>
        <taxon>Actinomycetota</taxon>
        <taxon>Actinomycetes</taxon>
        <taxon>Pseudonocardiales</taxon>
        <taxon>Pseudonocardiaceae</taxon>
        <taxon>Pseudonocardia</taxon>
    </lineage>
</organism>
<accession>A0ABS9TCJ9</accession>
<dbReference type="Pfam" id="PF00528">
    <property type="entry name" value="BPD_transp_1"/>
    <property type="match status" value="1"/>
</dbReference>
<protein>
    <submittedName>
        <fullName evidence="8">ABC transporter permease subunit</fullName>
    </submittedName>
</protein>
<feature type="transmembrane region" description="Helical" evidence="6">
    <location>
        <begin position="45"/>
        <end position="70"/>
    </location>
</feature>
<keyword evidence="4 6" id="KW-1133">Transmembrane helix</keyword>
<gene>
    <name evidence="8" type="ORF">MMF94_11125</name>
</gene>
<evidence type="ECO:0000256" key="4">
    <source>
        <dbReference type="ARBA" id="ARBA00022989"/>
    </source>
</evidence>
<evidence type="ECO:0000256" key="3">
    <source>
        <dbReference type="ARBA" id="ARBA00022692"/>
    </source>
</evidence>
<evidence type="ECO:0000313" key="8">
    <source>
        <dbReference type="EMBL" id="MCH6166237.1"/>
    </source>
</evidence>
<proteinExistence type="inferred from homology"/>
<evidence type="ECO:0000256" key="5">
    <source>
        <dbReference type="ARBA" id="ARBA00023136"/>
    </source>
</evidence>
<evidence type="ECO:0000256" key="6">
    <source>
        <dbReference type="RuleBase" id="RU363032"/>
    </source>
</evidence>
<evidence type="ECO:0000259" key="7">
    <source>
        <dbReference type="PROSITE" id="PS50928"/>
    </source>
</evidence>
<dbReference type="RefSeq" id="WP_241036265.1">
    <property type="nucleotide sequence ID" value="NZ_BAAAJF010000020.1"/>
</dbReference>
<comment type="caution">
    <text evidence="8">The sequence shown here is derived from an EMBL/GenBank/DDBJ whole genome shotgun (WGS) entry which is preliminary data.</text>
</comment>
<dbReference type="InterPro" id="IPR051204">
    <property type="entry name" value="ABC_transp_perm/SBD"/>
</dbReference>
<dbReference type="Proteomes" id="UP001299970">
    <property type="component" value="Unassembled WGS sequence"/>
</dbReference>
<dbReference type="InterPro" id="IPR000515">
    <property type="entry name" value="MetI-like"/>
</dbReference>
<dbReference type="EMBL" id="JAKXMK010000008">
    <property type="protein sequence ID" value="MCH6166237.1"/>
    <property type="molecule type" value="Genomic_DNA"/>
</dbReference>
<reference evidence="8 9" key="1">
    <citation type="submission" date="2022-03" db="EMBL/GenBank/DDBJ databases">
        <title>Pseudonocardia alaer sp. nov., a novel actinomycete isolated from reed forest soil.</title>
        <authorList>
            <person name="Wang L."/>
        </authorList>
    </citation>
    <scope>NUCLEOTIDE SEQUENCE [LARGE SCALE GENOMIC DNA]</scope>
    <source>
        <strain evidence="8 9">Y-16303</strain>
    </source>
</reference>
<dbReference type="PANTHER" id="PTHR30177">
    <property type="entry name" value="GLYCINE BETAINE/L-PROLINE TRANSPORT SYSTEM PERMEASE PROTEIN PROW"/>
    <property type="match status" value="1"/>
</dbReference>
<dbReference type="SUPFAM" id="SSF161098">
    <property type="entry name" value="MetI-like"/>
    <property type="match status" value="1"/>
</dbReference>
<keyword evidence="5 6" id="KW-0472">Membrane</keyword>
<feature type="transmembrane region" description="Helical" evidence="6">
    <location>
        <begin position="156"/>
        <end position="181"/>
    </location>
</feature>
<keyword evidence="2 6" id="KW-0813">Transport</keyword>
<comment type="similarity">
    <text evidence="6">Belongs to the binding-protein-dependent transport system permease family.</text>
</comment>
<dbReference type="PROSITE" id="PS50928">
    <property type="entry name" value="ABC_TM1"/>
    <property type="match status" value="1"/>
</dbReference>
<dbReference type="CDD" id="cd06261">
    <property type="entry name" value="TM_PBP2"/>
    <property type="match status" value="1"/>
</dbReference>
<comment type="subcellular location">
    <subcellularLocation>
        <location evidence="6">Cell membrane</location>
        <topology evidence="6">Multi-pass membrane protein</topology>
    </subcellularLocation>
    <subcellularLocation>
        <location evidence="1">Membrane</location>
        <topology evidence="1">Multi-pass membrane protein</topology>
    </subcellularLocation>
</comment>
<feature type="transmembrane region" description="Helical" evidence="6">
    <location>
        <begin position="109"/>
        <end position="136"/>
    </location>
</feature>
<evidence type="ECO:0000256" key="2">
    <source>
        <dbReference type="ARBA" id="ARBA00022448"/>
    </source>
</evidence>
<name>A0ABS9TCJ9_9PSEU</name>
<dbReference type="PANTHER" id="PTHR30177:SF4">
    <property type="entry name" value="OSMOPROTECTANT IMPORT PERMEASE PROTEIN OSMW"/>
    <property type="match status" value="1"/>
</dbReference>
<dbReference type="InterPro" id="IPR035906">
    <property type="entry name" value="MetI-like_sf"/>
</dbReference>
<evidence type="ECO:0000256" key="1">
    <source>
        <dbReference type="ARBA" id="ARBA00004141"/>
    </source>
</evidence>
<feature type="domain" description="ABC transmembrane type-1" evidence="7">
    <location>
        <begin position="1"/>
        <end position="174"/>
    </location>
</feature>
<keyword evidence="9" id="KW-1185">Reference proteome</keyword>
<evidence type="ECO:0000313" key="9">
    <source>
        <dbReference type="Proteomes" id="UP001299970"/>
    </source>
</evidence>
<dbReference type="Gene3D" id="1.10.3720.10">
    <property type="entry name" value="MetI-like"/>
    <property type="match status" value="1"/>
</dbReference>